<feature type="transmembrane region" description="Helical" evidence="1">
    <location>
        <begin position="35"/>
        <end position="55"/>
    </location>
</feature>
<accession>A0A177EEV1</accession>
<dbReference type="GeneID" id="93647002"/>
<evidence type="ECO:0000256" key="1">
    <source>
        <dbReference type="SAM" id="Phobius"/>
    </source>
</evidence>
<dbReference type="AlphaFoldDB" id="A0A177EEV1"/>
<name>A0A177EEV1_9MICR</name>
<keyword evidence="1" id="KW-1133">Transmembrane helix</keyword>
<feature type="transmembrane region" description="Helical" evidence="1">
    <location>
        <begin position="200"/>
        <end position="223"/>
    </location>
</feature>
<keyword evidence="1" id="KW-0812">Transmembrane</keyword>
<evidence type="ECO:0008006" key="5">
    <source>
        <dbReference type="Google" id="ProtNLM"/>
    </source>
</evidence>
<protein>
    <recommendedName>
        <fullName evidence="5">Alpha-1,3-mannosyltransferase</fullName>
    </recommendedName>
</protein>
<evidence type="ECO:0000313" key="4">
    <source>
        <dbReference type="Proteomes" id="UP000185944"/>
    </source>
</evidence>
<feature type="transmembrane region" description="Helical" evidence="1">
    <location>
        <begin position="135"/>
        <end position="156"/>
    </location>
</feature>
<gene>
    <name evidence="3" type="ORF">NEDG_00652</name>
</gene>
<feature type="transmembrane region" description="Helical" evidence="1">
    <location>
        <begin position="94"/>
        <end position="114"/>
    </location>
</feature>
<keyword evidence="1" id="KW-0472">Membrane</keyword>
<evidence type="ECO:0000256" key="2">
    <source>
        <dbReference type="SAM" id="SignalP"/>
    </source>
</evidence>
<sequence>MNFLAKNELLLLAGFLFSLLYVFVAAKECLGSVDVLCALSLAKLCAFFLHCKGYLHGRTTELRYSLFVVVFEILSVVYLKRVALFPLSVATTSVLIWINAFLLLLLLVNIIHALRALPWRAYKRLLSGELDMLSYHIRLSASSLLFILQYALVIHLISTNKIYTKAITGALLLMVSLDAQYRNIAVMTSLVSFFTFKDILLSHNLSTIGVFVAAVPATVFLLIDVHLQWIHPKLAPRRVSLE</sequence>
<comment type="caution">
    <text evidence="3">The sequence shown here is derived from an EMBL/GenBank/DDBJ whole genome shotgun (WGS) entry which is preliminary data.</text>
</comment>
<feature type="chain" id="PRO_5008060339" description="Alpha-1,3-mannosyltransferase" evidence="2">
    <location>
        <begin position="27"/>
        <end position="242"/>
    </location>
</feature>
<dbReference type="EMBL" id="LTDL01000040">
    <property type="protein sequence ID" value="OAG29519.1"/>
    <property type="molecule type" value="Genomic_DNA"/>
</dbReference>
<keyword evidence="4" id="KW-1185">Reference proteome</keyword>
<reference evidence="3 4" key="1">
    <citation type="submission" date="2016-02" db="EMBL/GenBank/DDBJ databases">
        <title>Discovery of a natural microsporidian pathogen with a broad tissue tropism in Caenorhabditis elegans.</title>
        <authorList>
            <person name="Luallen R.J."/>
            <person name="Reinke A.W."/>
            <person name="Tong L."/>
            <person name="Botts M.R."/>
            <person name="Felix M.-A."/>
            <person name="Troemel E.R."/>
        </authorList>
    </citation>
    <scope>NUCLEOTIDE SEQUENCE [LARGE SCALE GENOMIC DNA]</scope>
    <source>
        <strain evidence="3 4">JUm2807</strain>
    </source>
</reference>
<dbReference type="RefSeq" id="XP_067544167.1">
    <property type="nucleotide sequence ID" value="XM_067688070.1"/>
</dbReference>
<organism evidence="3 4">
    <name type="scientific">Nematocida displodere</name>
    <dbReference type="NCBI Taxonomy" id="1805483"/>
    <lineage>
        <taxon>Eukaryota</taxon>
        <taxon>Fungi</taxon>
        <taxon>Fungi incertae sedis</taxon>
        <taxon>Microsporidia</taxon>
        <taxon>Nematocida</taxon>
    </lineage>
</organism>
<evidence type="ECO:0000313" key="3">
    <source>
        <dbReference type="EMBL" id="OAG29519.1"/>
    </source>
</evidence>
<proteinExistence type="predicted"/>
<keyword evidence="2" id="KW-0732">Signal</keyword>
<dbReference type="OrthoDB" id="2195315at2759"/>
<feature type="transmembrane region" description="Helical" evidence="1">
    <location>
        <begin position="62"/>
        <end position="79"/>
    </location>
</feature>
<dbReference type="VEuPathDB" id="MicrosporidiaDB:NEDG_00652"/>
<feature type="signal peptide" evidence="2">
    <location>
        <begin position="1"/>
        <end position="26"/>
    </location>
</feature>
<dbReference type="Proteomes" id="UP000185944">
    <property type="component" value="Unassembled WGS sequence"/>
</dbReference>